<dbReference type="GO" id="GO:0016787">
    <property type="term" value="F:hydrolase activity"/>
    <property type="evidence" value="ECO:0007669"/>
    <property type="project" value="UniProtKB-KW"/>
</dbReference>
<feature type="domain" description="Cell wall hydrolase SleB" evidence="2">
    <location>
        <begin position="111"/>
        <end position="218"/>
    </location>
</feature>
<name>A0A7Y6EI95_9SPHN</name>
<dbReference type="Gene3D" id="1.10.10.2520">
    <property type="entry name" value="Cell wall hydrolase SleB, domain 1"/>
    <property type="match status" value="1"/>
</dbReference>
<dbReference type="Pfam" id="PF07486">
    <property type="entry name" value="Hydrolase_2"/>
    <property type="match status" value="1"/>
</dbReference>
<evidence type="ECO:0000259" key="2">
    <source>
        <dbReference type="Pfam" id="PF07486"/>
    </source>
</evidence>
<dbReference type="Proteomes" id="UP000536441">
    <property type="component" value="Unassembled WGS sequence"/>
</dbReference>
<comment type="caution">
    <text evidence="3">The sequence shown here is derived from an EMBL/GenBank/DDBJ whole genome shotgun (WGS) entry which is preliminary data.</text>
</comment>
<organism evidence="3 4">
    <name type="scientific">Sphingomonas zeae</name>
    <dbReference type="NCBI Taxonomy" id="1646122"/>
    <lineage>
        <taxon>Bacteria</taxon>
        <taxon>Pseudomonadati</taxon>
        <taxon>Pseudomonadota</taxon>
        <taxon>Alphaproteobacteria</taxon>
        <taxon>Sphingomonadales</taxon>
        <taxon>Sphingomonadaceae</taxon>
        <taxon>Sphingomonas</taxon>
    </lineage>
</organism>
<dbReference type="InterPro" id="IPR011105">
    <property type="entry name" value="Cell_wall_hydrolase_SleB"/>
</dbReference>
<feature type="region of interest" description="Disordered" evidence="1">
    <location>
        <begin position="372"/>
        <end position="397"/>
    </location>
</feature>
<dbReference type="AlphaFoldDB" id="A0A7Y6EI95"/>
<keyword evidence="3" id="KW-0378">Hydrolase</keyword>
<reference evidence="3 4" key="1">
    <citation type="submission" date="2020-05" db="EMBL/GenBank/DDBJ databases">
        <title>Genome Sequencing of Type Strains.</title>
        <authorList>
            <person name="Lemaire J.F."/>
            <person name="Inderbitzin P."/>
            <person name="Gregorio O.A."/>
            <person name="Collins S.B."/>
            <person name="Wespe N."/>
            <person name="Knight-Connoni V."/>
        </authorList>
    </citation>
    <scope>NUCLEOTIDE SEQUENCE [LARGE SCALE GENOMIC DNA]</scope>
    <source>
        <strain evidence="3 4">DSM 100049</strain>
    </source>
</reference>
<dbReference type="EMBL" id="JABMCH010000071">
    <property type="protein sequence ID" value="NUU48818.1"/>
    <property type="molecule type" value="Genomic_DNA"/>
</dbReference>
<gene>
    <name evidence="3" type="ORF">HP438_17760</name>
</gene>
<protein>
    <submittedName>
        <fullName evidence="3">Cell wall hydrolase</fullName>
    </submittedName>
</protein>
<dbReference type="InterPro" id="IPR042047">
    <property type="entry name" value="SleB_dom1"/>
</dbReference>
<keyword evidence="4" id="KW-1185">Reference proteome</keyword>
<evidence type="ECO:0000313" key="3">
    <source>
        <dbReference type="EMBL" id="NUU48818.1"/>
    </source>
</evidence>
<evidence type="ECO:0000313" key="4">
    <source>
        <dbReference type="Proteomes" id="UP000536441"/>
    </source>
</evidence>
<sequence length="397" mass="41750">MVAGLAWLGWSPWQADGYHRTRMATDPAGYAARVAREVNALPIVTGIPTVAPVTNLQLPPDIARRINALTPFARGANPPAHPFSLGEGLADRQAAEACLAAAVYYEAGSDPMGQAAVAQVVLNRVRHPAFPKTVCGVVTQGAERSTGCQFSFMCDGSLHRRTPSPSALILAQSTARWALGGGVFRAVGSATHYHADYVVPRWSGAMDKVLAFHTHLFFRWRGPAGAASLLRGVAQPGERPGALAAFLSTRQVGEGAGGATTDPAATANVPATGGGDPAAAAAVAPGGVLRSDEWRGIYYLVLSPDDYPGSYAIKALQACGKRPNCLVYGWDSARRVPLAVTEARPAGVVFMWSRHGNEQRAMWDCGRTPRDKLEQCLPGTTPRPAAPAAPSQSADRG</sequence>
<accession>A0A7Y6EI95</accession>
<evidence type="ECO:0000256" key="1">
    <source>
        <dbReference type="SAM" id="MobiDB-lite"/>
    </source>
</evidence>
<proteinExistence type="predicted"/>